<feature type="compositionally biased region" description="Low complexity" evidence="1">
    <location>
        <begin position="65"/>
        <end position="79"/>
    </location>
</feature>
<feature type="region of interest" description="Disordered" evidence="1">
    <location>
        <begin position="266"/>
        <end position="288"/>
    </location>
</feature>
<evidence type="ECO:0000313" key="5">
    <source>
        <dbReference type="Proteomes" id="UP000289691"/>
    </source>
</evidence>
<evidence type="ECO:0000259" key="3">
    <source>
        <dbReference type="Pfam" id="PF13559"/>
    </source>
</evidence>
<evidence type="ECO:0000256" key="2">
    <source>
        <dbReference type="SAM" id="Phobius"/>
    </source>
</evidence>
<gene>
    <name evidence="4" type="ORF">EAF64_18915</name>
</gene>
<dbReference type="RefSeq" id="WP_129070540.1">
    <property type="nucleotide sequence ID" value="NZ_RDFA01000008.1"/>
</dbReference>
<feature type="region of interest" description="Disordered" evidence="1">
    <location>
        <begin position="188"/>
        <end position="207"/>
    </location>
</feature>
<reference evidence="4 5" key="1">
    <citation type="submission" date="2019-01" db="EMBL/GenBank/DDBJ databases">
        <title>Halorientalis sp. F13-25 a new haloarchaeum isolated from hypersaline water.</title>
        <authorList>
            <person name="Ana D.-V."/>
            <person name="Cristina S.-P."/>
            <person name="Antonio V."/>
        </authorList>
    </citation>
    <scope>NUCLEOTIDE SEQUENCE [LARGE SCALE GENOMIC DNA]</scope>
    <source>
        <strain evidence="4 5">F13-25</strain>
    </source>
</reference>
<sequence>MNRTQLTTLVVALACFGAVGVSATTLSSSVAADPSDALDPDYEVIPVAGEGLAQLEAAVAGDGRSSAPVGGDGGSSAPVGGDGAESQGDDGSSDDRAESDERDGDDSGGADDSAGNAESDEGGTGESAGGDSDRGSGGSGDGDSTSLVPGERFTLVDLLTLLVLAALIAATAWLCYRYRNRFRGLFATDESGTDDDPRPVPDGPPADDNLVFESWDELLSDLDVDRPETLTTRECADAAAEAGFDRTEIERLRLDFEAVRYGGQPVTDDRRRRARSARKRLGLNGESP</sequence>
<keyword evidence="2" id="KW-0812">Transmembrane</keyword>
<name>A0A498KYA6_9EURY</name>
<protein>
    <submittedName>
        <fullName evidence="4">DUF4129 domain-containing protein</fullName>
    </submittedName>
</protein>
<feature type="region of interest" description="Disordered" evidence="1">
    <location>
        <begin position="59"/>
        <end position="148"/>
    </location>
</feature>
<organism evidence="4 5">
    <name type="scientific">Halorientalis pallida</name>
    <dbReference type="NCBI Taxonomy" id="2479928"/>
    <lineage>
        <taxon>Archaea</taxon>
        <taxon>Methanobacteriati</taxon>
        <taxon>Methanobacteriota</taxon>
        <taxon>Stenosarchaea group</taxon>
        <taxon>Halobacteria</taxon>
        <taxon>Halobacteriales</taxon>
        <taxon>Haloarculaceae</taxon>
        <taxon>Halorientalis</taxon>
    </lineage>
</organism>
<keyword evidence="2" id="KW-1133">Transmembrane helix</keyword>
<dbReference type="InterPro" id="IPR025403">
    <property type="entry name" value="TgpA-like_C"/>
</dbReference>
<dbReference type="OrthoDB" id="206550at2157"/>
<feature type="compositionally biased region" description="Basic residues" evidence="1">
    <location>
        <begin position="272"/>
        <end position="281"/>
    </location>
</feature>
<feature type="compositionally biased region" description="Acidic residues" evidence="1">
    <location>
        <begin position="87"/>
        <end position="109"/>
    </location>
</feature>
<feature type="transmembrane region" description="Helical" evidence="2">
    <location>
        <begin position="153"/>
        <end position="176"/>
    </location>
</feature>
<dbReference type="EMBL" id="RDFA01000008">
    <property type="protein sequence ID" value="RXK46744.1"/>
    <property type="molecule type" value="Genomic_DNA"/>
</dbReference>
<keyword evidence="2" id="KW-0472">Membrane</keyword>
<comment type="caution">
    <text evidence="4">The sequence shown here is derived from an EMBL/GenBank/DDBJ whole genome shotgun (WGS) entry which is preliminary data.</text>
</comment>
<proteinExistence type="predicted"/>
<keyword evidence="5" id="KW-1185">Reference proteome</keyword>
<dbReference type="PROSITE" id="PS51257">
    <property type="entry name" value="PROKAR_LIPOPROTEIN"/>
    <property type="match status" value="1"/>
</dbReference>
<dbReference type="AlphaFoldDB" id="A0A498KYA6"/>
<dbReference type="Pfam" id="PF13559">
    <property type="entry name" value="DUF4129"/>
    <property type="match status" value="1"/>
</dbReference>
<evidence type="ECO:0000313" key="4">
    <source>
        <dbReference type="EMBL" id="RXK46744.1"/>
    </source>
</evidence>
<evidence type="ECO:0000256" key="1">
    <source>
        <dbReference type="SAM" id="MobiDB-lite"/>
    </source>
</evidence>
<dbReference type="Proteomes" id="UP000289691">
    <property type="component" value="Unassembled WGS sequence"/>
</dbReference>
<accession>A0A498KYA6</accession>
<feature type="domain" description="Protein-glutamine gamma-glutamyltransferase-like C-terminal" evidence="3">
    <location>
        <begin position="218"/>
        <end position="277"/>
    </location>
</feature>